<dbReference type="OrthoDB" id="676979at2759"/>
<feature type="transmembrane region" description="Helical" evidence="5">
    <location>
        <begin position="810"/>
        <end position="833"/>
    </location>
</feature>
<organism evidence="7 8">
    <name type="scientific">Holothuria leucospilota</name>
    <name type="common">Black long sea cucumber</name>
    <name type="synonym">Mertensiothuria leucospilota</name>
    <dbReference type="NCBI Taxonomy" id="206669"/>
    <lineage>
        <taxon>Eukaryota</taxon>
        <taxon>Metazoa</taxon>
        <taxon>Echinodermata</taxon>
        <taxon>Eleutherozoa</taxon>
        <taxon>Echinozoa</taxon>
        <taxon>Holothuroidea</taxon>
        <taxon>Aspidochirotacea</taxon>
        <taxon>Aspidochirotida</taxon>
        <taxon>Holothuriidae</taxon>
        <taxon>Holothuria</taxon>
    </lineage>
</organism>
<evidence type="ECO:0000256" key="2">
    <source>
        <dbReference type="ARBA" id="ARBA00022729"/>
    </source>
</evidence>
<evidence type="ECO:0000256" key="6">
    <source>
        <dbReference type="SAM" id="SignalP"/>
    </source>
</evidence>
<sequence>MKSFCLWCLLLIVVLSMSVVKNDPITISESSQPEACGPDGVCKCGWAIKFYQVNCKGRSYQVVPKDILPNATKIVLSDNSLEYIPGDVFRYTTDVNTVNLTRNRLTELPKELFATTVHLERLLISHNLLTKLPAGILANTPRLKAIELSSNQLSTLPDDLFENKSFLATVILCKNKLHKLSPRMFSTAPKVTTLFLGTNKISKFPDQFFKATSKLSYLSVPKNNFSNLYQSSLAGLTNINYMSFAWNNLSVLPGDLFRGLHLNGSIDLSHNRITEIPQGLFSSNHRNHDVQVLYLQGNNLTSLRSNSFKGLHRLKYIFLNNNNISRLESNVFNDTRIQYIYMFGNALENITQNVFGNRYINEIHLYENEIQSISEIALRGMSRNINLFLNCNKLNKIPWSSDFTNMSCVNSHFVPNITFKYHNNTKLRLTLQKEGFVCTKTLQKNTSYVSCQPCPPGKYGNSHGNCLPCQKGGFYQDKIGYRRCKKCHEGTFVNTSSASSLDQCRVCPEGTDQTKLANYRACFCKTNYSRINRFMECSFCFEEGINCSFDYKFLRPGYYWNWSFPLTNMTAYAQFVTNLQTIDSSYDNSTIEYRGLMPYVQKCPNSESCLNRESHTVEALEGTCSDGYRGWLCYQCQSRYYRVLNTCRPCPNHWWAILETIVVILLFCGFLSFLIWRSKDKKENGTKNDKRSLADKVSSRMKIALGFYQVVGELFDSMHEINWVGPLSVVGKFLSFRNINIFELFIRPRCLKDNFVIDSKLEFKIALTLPVFVLATALLVYHICKLVMMFNKSQKPFAIQPRLNKLKSRVYSFILLLLFVTYTPTCDAIFALFPEACKSFNLYQNSTKTIKIKLLRSDFDLPCDDSLYIYHISAYFATIYVITFPCTLLFVLRKYCKTTDSKPVVQRDNSVCHERTRLLRNADQATVPFWMKFLCENYKPRFWYWEIIELARKVTQTALVTLRGWDDALTILSTIGLSVLFLTLHAKFSPMKIPFEQRLQVMFSLSAIFINILIVAVKIPPEYGVLISTLLILLNLIILLIITGEMALGILRFVRKKCFRNNSSLDPILYADE</sequence>
<accession>A0A9Q1CMR0</accession>
<evidence type="ECO:0000256" key="3">
    <source>
        <dbReference type="ARBA" id="ARBA00022737"/>
    </source>
</evidence>
<feature type="chain" id="PRO_5040390024" evidence="6">
    <location>
        <begin position="23"/>
        <end position="1073"/>
    </location>
</feature>
<keyword evidence="7" id="KW-0645">Protease</keyword>
<feature type="transmembrane region" description="Helical" evidence="5">
    <location>
        <begin position="868"/>
        <end position="892"/>
    </location>
</feature>
<keyword evidence="5" id="KW-1133">Transmembrane helix</keyword>
<keyword evidence="5" id="KW-0812">Transmembrane</keyword>
<feature type="transmembrane region" description="Helical" evidence="5">
    <location>
        <begin position="697"/>
        <end position="715"/>
    </location>
</feature>
<keyword evidence="7" id="KW-0121">Carboxypeptidase</keyword>
<dbReference type="PANTHER" id="PTHR45842">
    <property type="entry name" value="SYNAPTIC ADHESION-LIKE MOLECULE SALM"/>
    <property type="match status" value="1"/>
</dbReference>
<evidence type="ECO:0000256" key="5">
    <source>
        <dbReference type="SAM" id="Phobius"/>
    </source>
</evidence>
<protein>
    <submittedName>
        <fullName evidence="7">Carboxypeptidase N subunit 2</fullName>
    </submittedName>
</protein>
<dbReference type="InterPro" id="IPR050467">
    <property type="entry name" value="LRFN"/>
</dbReference>
<dbReference type="PANTHER" id="PTHR45842:SF12">
    <property type="entry name" value="KEKKON 5, ISOFORM A"/>
    <property type="match status" value="1"/>
</dbReference>
<keyword evidence="7" id="KW-0378">Hydrolase</keyword>
<comment type="caution">
    <text evidence="7">The sequence shown here is derived from an EMBL/GenBank/DDBJ whole genome shotgun (WGS) entry which is preliminary data.</text>
</comment>
<keyword evidence="4" id="KW-0325">Glycoprotein</keyword>
<feature type="transmembrane region" description="Helical" evidence="5">
    <location>
        <begin position="765"/>
        <end position="790"/>
    </location>
</feature>
<keyword evidence="5" id="KW-0472">Membrane</keyword>
<dbReference type="Gene3D" id="2.10.50.10">
    <property type="entry name" value="Tumor Necrosis Factor Receptor, subunit A, domain 2"/>
    <property type="match status" value="1"/>
</dbReference>
<gene>
    <name evidence="7" type="ORF">HOLleu_00443</name>
</gene>
<dbReference type="FunFam" id="3.80.10.10:FF:001164">
    <property type="entry name" value="GH01279p"/>
    <property type="match status" value="1"/>
</dbReference>
<dbReference type="CDD" id="cd00185">
    <property type="entry name" value="TNFRSF"/>
    <property type="match status" value="1"/>
</dbReference>
<feature type="transmembrane region" description="Helical" evidence="5">
    <location>
        <begin position="1025"/>
        <end position="1051"/>
    </location>
</feature>
<dbReference type="AlphaFoldDB" id="A0A9Q1CMR0"/>
<dbReference type="EMBL" id="JAIZAY010000001">
    <property type="protein sequence ID" value="KAJ8048217.1"/>
    <property type="molecule type" value="Genomic_DNA"/>
</dbReference>
<keyword evidence="8" id="KW-1185">Reference proteome</keyword>
<dbReference type="Gene3D" id="3.80.10.10">
    <property type="entry name" value="Ribonuclease Inhibitor"/>
    <property type="match status" value="2"/>
</dbReference>
<keyword evidence="3" id="KW-0677">Repeat</keyword>
<evidence type="ECO:0000256" key="1">
    <source>
        <dbReference type="ARBA" id="ARBA00022614"/>
    </source>
</evidence>
<dbReference type="SMART" id="SM01411">
    <property type="entry name" value="Ephrin_rec_like"/>
    <property type="match status" value="2"/>
</dbReference>
<dbReference type="Pfam" id="PF13855">
    <property type="entry name" value="LRR_8"/>
    <property type="match status" value="2"/>
</dbReference>
<dbReference type="Proteomes" id="UP001152320">
    <property type="component" value="Chromosome 1"/>
</dbReference>
<dbReference type="InterPro" id="IPR032675">
    <property type="entry name" value="LRR_dom_sf"/>
</dbReference>
<reference evidence="7" key="1">
    <citation type="submission" date="2021-10" db="EMBL/GenBank/DDBJ databases">
        <title>Tropical sea cucumber genome reveals ecological adaptation and Cuvierian tubules defense mechanism.</title>
        <authorList>
            <person name="Chen T."/>
        </authorList>
    </citation>
    <scope>NUCLEOTIDE SEQUENCE</scope>
    <source>
        <strain evidence="7">Nanhai2018</strain>
        <tissue evidence="7">Muscle</tissue>
    </source>
</reference>
<keyword evidence="1" id="KW-0433">Leucine-rich repeat</keyword>
<dbReference type="InterPro" id="IPR003591">
    <property type="entry name" value="Leu-rich_rpt_typical-subtyp"/>
</dbReference>
<dbReference type="SMART" id="SM00369">
    <property type="entry name" value="LRR_TYP"/>
    <property type="match status" value="9"/>
</dbReference>
<evidence type="ECO:0000313" key="7">
    <source>
        <dbReference type="EMBL" id="KAJ8048217.1"/>
    </source>
</evidence>
<name>A0A9Q1CMR0_HOLLE</name>
<keyword evidence="2 6" id="KW-0732">Signal</keyword>
<dbReference type="InterPro" id="IPR001611">
    <property type="entry name" value="Leu-rich_rpt"/>
</dbReference>
<feature type="signal peptide" evidence="6">
    <location>
        <begin position="1"/>
        <end position="22"/>
    </location>
</feature>
<feature type="transmembrane region" description="Helical" evidence="5">
    <location>
        <begin position="1001"/>
        <end position="1019"/>
    </location>
</feature>
<dbReference type="SUPFAM" id="SSF52058">
    <property type="entry name" value="L domain-like"/>
    <property type="match status" value="1"/>
</dbReference>
<dbReference type="GO" id="GO:0004180">
    <property type="term" value="F:carboxypeptidase activity"/>
    <property type="evidence" value="ECO:0007669"/>
    <property type="project" value="UniProtKB-KW"/>
</dbReference>
<evidence type="ECO:0000313" key="8">
    <source>
        <dbReference type="Proteomes" id="UP001152320"/>
    </source>
</evidence>
<feature type="transmembrane region" description="Helical" evidence="5">
    <location>
        <begin position="654"/>
        <end position="676"/>
    </location>
</feature>
<evidence type="ECO:0000256" key="4">
    <source>
        <dbReference type="ARBA" id="ARBA00023180"/>
    </source>
</evidence>
<proteinExistence type="predicted"/>